<comment type="pathway">
    <text evidence="1">Amino-sugar metabolism; N-acetylneuraminate degradation; D-fructose 6-phosphate from N-acetylneuraminate: step 5/5.</text>
</comment>
<comment type="caution">
    <text evidence="1">Lacks conserved residue(s) required for the propagation of feature annotation.</text>
</comment>
<dbReference type="Gene3D" id="3.40.50.10320">
    <property type="entry name" value="LmbE-like"/>
    <property type="match status" value="1"/>
</dbReference>
<dbReference type="CDD" id="cd01399">
    <property type="entry name" value="GlcN6P_deaminase"/>
    <property type="match status" value="1"/>
</dbReference>
<organism evidence="3 4">
    <name type="scientific">Coraliomargarita sinensis</name>
    <dbReference type="NCBI Taxonomy" id="2174842"/>
    <lineage>
        <taxon>Bacteria</taxon>
        <taxon>Pseudomonadati</taxon>
        <taxon>Verrucomicrobiota</taxon>
        <taxon>Opitutia</taxon>
        <taxon>Puniceicoccales</taxon>
        <taxon>Coraliomargaritaceae</taxon>
        <taxon>Coraliomargarita</taxon>
    </lineage>
</organism>
<dbReference type="Gene3D" id="3.40.50.1360">
    <property type="match status" value="1"/>
</dbReference>
<dbReference type="AlphaFoldDB" id="A0A317ZF37"/>
<dbReference type="InterPro" id="IPR004547">
    <property type="entry name" value="Glucosamine6P_isomerase"/>
</dbReference>
<dbReference type="InterPro" id="IPR037171">
    <property type="entry name" value="NagB/RpiA_transferase-like"/>
</dbReference>
<dbReference type="OrthoDB" id="9791139at2"/>
<dbReference type="InParanoid" id="A0A317ZF37"/>
<dbReference type="UniPathway" id="UPA00629">
    <property type="reaction ID" value="UER00684"/>
</dbReference>
<dbReference type="RefSeq" id="WP_110131112.1">
    <property type="nucleotide sequence ID" value="NZ_QHJQ01000005.1"/>
</dbReference>
<dbReference type="GO" id="GO:0005975">
    <property type="term" value="P:carbohydrate metabolic process"/>
    <property type="evidence" value="ECO:0007669"/>
    <property type="project" value="InterPro"/>
</dbReference>
<dbReference type="Pfam" id="PF01182">
    <property type="entry name" value="Glucosamine_iso"/>
    <property type="match status" value="1"/>
</dbReference>
<comment type="function">
    <text evidence="1">Catalyzes the reversible isomerization-deamination of glucosamine 6-phosphate (GlcN6P) to form fructose 6-phosphate (Fru6P) and ammonium ion.</text>
</comment>
<evidence type="ECO:0000256" key="1">
    <source>
        <dbReference type="HAMAP-Rule" id="MF_01241"/>
    </source>
</evidence>
<reference evidence="3 4" key="1">
    <citation type="submission" date="2018-05" db="EMBL/GenBank/DDBJ databases">
        <title>Coraliomargarita sinensis sp. nov., isolated from a marine solar saltern.</title>
        <authorList>
            <person name="Zhou L.Y."/>
        </authorList>
    </citation>
    <scope>NUCLEOTIDE SEQUENCE [LARGE SCALE GENOMIC DNA]</scope>
    <source>
        <strain evidence="3 4">WN38</strain>
    </source>
</reference>
<protein>
    <recommendedName>
        <fullName evidence="1">Glucosamine-6-phosphate deaminase</fullName>
        <ecNumber evidence="1">3.5.99.6</ecNumber>
    </recommendedName>
    <alternativeName>
        <fullName evidence="1">GlcN6P deaminase</fullName>
        <shortName evidence="1">GNPDA</shortName>
    </alternativeName>
    <alternativeName>
        <fullName evidence="1">Glucosamine-6-phosphate isomerase</fullName>
    </alternativeName>
</protein>
<dbReference type="NCBIfam" id="NF002557">
    <property type="entry name" value="PRK02122.1"/>
    <property type="match status" value="1"/>
</dbReference>
<feature type="active site" description="Proton acceptor; for enolization step" evidence="1">
    <location>
        <position position="81"/>
    </location>
</feature>
<dbReference type="GO" id="GO:0019262">
    <property type="term" value="P:N-acetylneuraminate catabolic process"/>
    <property type="evidence" value="ECO:0007669"/>
    <property type="project" value="UniProtKB-UniRule"/>
</dbReference>
<feature type="domain" description="Glucosamine/galactosamine-6-phosphate isomerase" evidence="2">
    <location>
        <begin position="18"/>
        <end position="245"/>
    </location>
</feature>
<dbReference type="InterPro" id="IPR006148">
    <property type="entry name" value="Glc/Gal-6P_isomerase"/>
</dbReference>
<feature type="active site" description="Proton acceptor; for ring-opening step" evidence="1">
    <location>
        <position position="154"/>
    </location>
</feature>
<evidence type="ECO:0000313" key="3">
    <source>
        <dbReference type="EMBL" id="PXA04164.1"/>
    </source>
</evidence>
<evidence type="ECO:0000313" key="4">
    <source>
        <dbReference type="Proteomes" id="UP000247099"/>
    </source>
</evidence>
<proteinExistence type="inferred from homology"/>
<dbReference type="EC" id="3.5.99.6" evidence="1"/>
<name>A0A317ZF37_9BACT</name>
<dbReference type="PANTHER" id="PTHR42892:SF1">
    <property type="entry name" value="GLUCOSAMINE-6-PHOSPHATE ISOMERASE"/>
    <property type="match status" value="1"/>
</dbReference>
<dbReference type="InterPro" id="IPR052960">
    <property type="entry name" value="GlcN6P_deaminase-like"/>
</dbReference>
<dbReference type="Proteomes" id="UP000247099">
    <property type="component" value="Unassembled WGS sequence"/>
</dbReference>
<keyword evidence="1" id="KW-0119">Carbohydrate metabolism</keyword>
<dbReference type="HAMAP" id="MF_01241">
    <property type="entry name" value="GlcN6P_deamin"/>
    <property type="match status" value="1"/>
</dbReference>
<dbReference type="SUPFAM" id="SSF100950">
    <property type="entry name" value="NagB/RpiA/CoA transferase-like"/>
    <property type="match status" value="1"/>
</dbReference>
<gene>
    <name evidence="1 3" type="primary">nagB</name>
    <name evidence="3" type="ORF">DDZ13_08985</name>
</gene>
<dbReference type="InterPro" id="IPR024078">
    <property type="entry name" value="LmbE-like_dom_sf"/>
</dbReference>
<dbReference type="EMBL" id="QHJQ01000005">
    <property type="protein sequence ID" value="PXA04164.1"/>
    <property type="molecule type" value="Genomic_DNA"/>
</dbReference>
<comment type="similarity">
    <text evidence="1">Belongs to the glucosamine/galactosamine-6-phosphate isomerase family. NagB subfamily.</text>
</comment>
<evidence type="ECO:0000259" key="2">
    <source>
        <dbReference type="Pfam" id="PF01182"/>
    </source>
</evidence>
<comment type="caution">
    <text evidence="3">The sequence shown here is derived from an EMBL/GenBank/DDBJ whole genome shotgun (WGS) entry which is preliminary data.</text>
</comment>
<accession>A0A317ZF37</accession>
<dbReference type="NCBIfam" id="TIGR00502">
    <property type="entry name" value="nagB"/>
    <property type="match status" value="1"/>
</dbReference>
<sequence>MKAEAQVYEKINTVICRDAVEASEQVAREIIDLIRKRSEESKPVVLGLATGSTPLLLYKRLIQAHRDEGLSFKNVITFNLDEYYGLEREHPESYWKFMHDQLFDHIDIPAENINLPDGRVPRDEVFAYCQNYEKQIEEAGGLDIQILGIGRTGHIGFNEPGSSEDSLTRMVTLDHLTRKDAARDFQGENAVPRNAITMGIGTILKAEKIYLMAWGQAKAEIISKAVEAEPTGVLPASFLQLHKNATFYIDRAAASELTRIKRPWLVGPCDWERVLIRKAVIWLARERDKPVLKLRDADYSEFGLSELLTDYGPAYDLNIAIFNDLQRSITGWPGGKPDADDTYRPERALPKQKRSLVLSPEPLIAEMGMGATIRRLVSQGHEVTLAHLCSGNLAVSDRDALYAAEFASSVIAEEGDSNGGTGSRIPVLKELREKSPYEDASPTVRAFKGLLRKNEATTTGMALKLESKQIRHLDLPFYEKGRYRRFKPEEDDVAILVELLREIQPHQIYMTGHQSDPSSLDAVSFGLFKQAVDEVKADDWWQDCRVWLYSPSDSLMPCHETEMSVPVSPDELQEKVMAIYNYHTQRSQVPGIENQEAWDVARSLGRKAAEEIDALGLAEYEALERFQHWKEQA</sequence>
<keyword evidence="4" id="KW-1185">Reference proteome</keyword>
<dbReference type="GO" id="GO:0004342">
    <property type="term" value="F:glucosamine-6-phosphate deaminase activity"/>
    <property type="evidence" value="ECO:0007669"/>
    <property type="project" value="UniProtKB-UniRule"/>
</dbReference>
<keyword evidence="1" id="KW-0378">Hydrolase</keyword>
<comment type="catalytic activity">
    <reaction evidence="1">
        <text>alpha-D-glucosamine 6-phosphate + H2O = beta-D-fructose 6-phosphate + NH4(+)</text>
        <dbReference type="Rhea" id="RHEA:12172"/>
        <dbReference type="ChEBI" id="CHEBI:15377"/>
        <dbReference type="ChEBI" id="CHEBI:28938"/>
        <dbReference type="ChEBI" id="CHEBI:57634"/>
        <dbReference type="ChEBI" id="CHEBI:75989"/>
        <dbReference type="EC" id="3.5.99.6"/>
    </reaction>
</comment>
<dbReference type="PANTHER" id="PTHR42892">
    <property type="entry name" value="GLUCOSAMINE-6-PHOSPHATE DEAMINASE-LIKE PROTEIN BT_0258-RELATED"/>
    <property type="match status" value="1"/>
</dbReference>
<feature type="active site" description="For ring-opening step" evidence="1">
    <location>
        <position position="159"/>
    </location>
</feature>
<dbReference type="GO" id="GO:0006046">
    <property type="term" value="P:N-acetylglucosamine catabolic process"/>
    <property type="evidence" value="ECO:0007669"/>
    <property type="project" value="UniProtKB-UniRule"/>
</dbReference>
<dbReference type="SUPFAM" id="SSF102588">
    <property type="entry name" value="LmbE-like"/>
    <property type="match status" value="1"/>
</dbReference>